<feature type="region of interest" description="Disordered" evidence="1">
    <location>
        <begin position="105"/>
        <end position="126"/>
    </location>
</feature>
<accession>F0W9T0</accession>
<reference evidence="2" key="1">
    <citation type="journal article" date="2011" name="PLoS Biol.">
        <title>Gene gain and loss during evolution of obligate parasitism in the white rust pathogen of Arabidopsis thaliana.</title>
        <authorList>
            <person name="Kemen E."/>
            <person name="Gardiner A."/>
            <person name="Schultz-Larsen T."/>
            <person name="Kemen A.C."/>
            <person name="Balmuth A.L."/>
            <person name="Robert-Seilaniantz A."/>
            <person name="Bailey K."/>
            <person name="Holub E."/>
            <person name="Studholme D.J."/>
            <person name="Maclean D."/>
            <person name="Jones J.D."/>
        </authorList>
    </citation>
    <scope>NUCLEOTIDE SEQUENCE</scope>
</reference>
<name>F0W9T0_9STRA</name>
<organism evidence="2">
    <name type="scientific">Albugo laibachii Nc14</name>
    <dbReference type="NCBI Taxonomy" id="890382"/>
    <lineage>
        <taxon>Eukaryota</taxon>
        <taxon>Sar</taxon>
        <taxon>Stramenopiles</taxon>
        <taxon>Oomycota</taxon>
        <taxon>Peronosporomycetes</taxon>
        <taxon>Albuginales</taxon>
        <taxon>Albuginaceae</taxon>
        <taxon>Albugo</taxon>
    </lineage>
</organism>
<protein>
    <submittedName>
        <fullName evidence="2">AlNc14C41G3534 protein</fullName>
    </submittedName>
</protein>
<proteinExistence type="predicted"/>
<dbReference type="EMBL" id="FR824086">
    <property type="protein sequence ID" value="CCA17898.1"/>
    <property type="molecule type" value="Genomic_DNA"/>
</dbReference>
<reference evidence="2" key="2">
    <citation type="submission" date="2011-02" db="EMBL/GenBank/DDBJ databases">
        <authorList>
            <person name="MacLean D."/>
        </authorList>
    </citation>
    <scope>NUCLEOTIDE SEQUENCE</scope>
</reference>
<gene>
    <name evidence="2" type="primary">AlNc14C41G3534</name>
    <name evidence="2" type="ORF">ALNC14_040410</name>
</gene>
<evidence type="ECO:0000256" key="1">
    <source>
        <dbReference type="SAM" id="MobiDB-lite"/>
    </source>
</evidence>
<evidence type="ECO:0000313" key="2">
    <source>
        <dbReference type="EMBL" id="CCA17898.1"/>
    </source>
</evidence>
<dbReference type="AlphaFoldDB" id="F0W9T0"/>
<dbReference type="HOGENOM" id="CLU_1279664_0_0_1"/>
<sequence length="216" mass="24825">MQPHDSRRLEYGKERYHSFRRTIFDNPTQSDCRKAYDKNHKQCSSYNQATWNATGPLISSRQPKTAVASGSAFKTQSLDRIYTSLSPTIESLRFSSFQSKTKRFHTPTPATARVGPGCYDYDPPVKSTRTKLPDSTRLEERSKNWIPVRPDTRDLDDAEEWRSTKAAAKEYSFQKAERRTWIEDAQRSQRTSIKLPSSQMPCFLRGHNPSLVAIQG</sequence>